<dbReference type="Proteomes" id="UP001221898">
    <property type="component" value="Unassembled WGS sequence"/>
</dbReference>
<gene>
    <name evidence="1" type="ORF">AAFF_G00139730</name>
</gene>
<protein>
    <submittedName>
        <fullName evidence="1">Uncharacterized protein</fullName>
    </submittedName>
</protein>
<keyword evidence="2" id="KW-1185">Reference proteome</keyword>
<organism evidence="1 2">
    <name type="scientific">Aldrovandia affinis</name>
    <dbReference type="NCBI Taxonomy" id="143900"/>
    <lineage>
        <taxon>Eukaryota</taxon>
        <taxon>Metazoa</taxon>
        <taxon>Chordata</taxon>
        <taxon>Craniata</taxon>
        <taxon>Vertebrata</taxon>
        <taxon>Euteleostomi</taxon>
        <taxon>Actinopterygii</taxon>
        <taxon>Neopterygii</taxon>
        <taxon>Teleostei</taxon>
        <taxon>Notacanthiformes</taxon>
        <taxon>Halosauridae</taxon>
        <taxon>Aldrovandia</taxon>
    </lineage>
</organism>
<name>A0AAD7TC69_9TELE</name>
<comment type="caution">
    <text evidence="1">The sequence shown here is derived from an EMBL/GenBank/DDBJ whole genome shotgun (WGS) entry which is preliminary data.</text>
</comment>
<proteinExistence type="predicted"/>
<reference evidence="1" key="1">
    <citation type="journal article" date="2023" name="Science">
        <title>Genome structures resolve the early diversification of teleost fishes.</title>
        <authorList>
            <person name="Parey E."/>
            <person name="Louis A."/>
            <person name="Montfort J."/>
            <person name="Bouchez O."/>
            <person name="Roques C."/>
            <person name="Iampietro C."/>
            <person name="Lluch J."/>
            <person name="Castinel A."/>
            <person name="Donnadieu C."/>
            <person name="Desvignes T."/>
            <person name="Floi Bucao C."/>
            <person name="Jouanno E."/>
            <person name="Wen M."/>
            <person name="Mejri S."/>
            <person name="Dirks R."/>
            <person name="Jansen H."/>
            <person name="Henkel C."/>
            <person name="Chen W.J."/>
            <person name="Zahm M."/>
            <person name="Cabau C."/>
            <person name="Klopp C."/>
            <person name="Thompson A.W."/>
            <person name="Robinson-Rechavi M."/>
            <person name="Braasch I."/>
            <person name="Lecointre G."/>
            <person name="Bobe J."/>
            <person name="Postlethwait J.H."/>
            <person name="Berthelot C."/>
            <person name="Roest Crollius H."/>
            <person name="Guiguen Y."/>
        </authorList>
    </citation>
    <scope>NUCLEOTIDE SEQUENCE</scope>
    <source>
        <strain evidence="1">NC1722</strain>
    </source>
</reference>
<evidence type="ECO:0000313" key="1">
    <source>
        <dbReference type="EMBL" id="KAJ8418264.1"/>
    </source>
</evidence>
<evidence type="ECO:0000313" key="2">
    <source>
        <dbReference type="Proteomes" id="UP001221898"/>
    </source>
</evidence>
<dbReference type="EMBL" id="JAINUG010000002">
    <property type="protein sequence ID" value="KAJ8418264.1"/>
    <property type="molecule type" value="Genomic_DNA"/>
</dbReference>
<accession>A0AAD7TC69</accession>
<dbReference type="AlphaFoldDB" id="A0AAD7TC69"/>
<sequence length="172" mass="19271">MRLGLFLTERFQWESSNGFPAQPLFRSIWAAGAMLALRQRVLRLIGARRARRAGRACRSFPSGSPDQSQSPAGHRTIPILCRHCRICAGVSLPKRTQPDQDRHATVEDLVFLLCRTRTDTVFAFPSISSTSSTQFPTLSIIPPSFADNSIPLSHRQELRIYCSRCRIGSQSN</sequence>